<dbReference type="STRING" id="619304.SAMN05421760_101969"/>
<evidence type="ECO:0000256" key="6">
    <source>
        <dbReference type="SAM" id="Phobius"/>
    </source>
</evidence>
<proteinExistence type="predicted"/>
<evidence type="ECO:0000313" key="10">
    <source>
        <dbReference type="Proteomes" id="UP000185999"/>
    </source>
</evidence>
<dbReference type="GO" id="GO:0005886">
    <property type="term" value="C:plasma membrane"/>
    <property type="evidence" value="ECO:0007669"/>
    <property type="project" value="TreeGrafter"/>
</dbReference>
<reference evidence="10" key="1">
    <citation type="submission" date="2017-01" db="EMBL/GenBank/DDBJ databases">
        <authorList>
            <person name="Varghese N."/>
            <person name="Submissions S."/>
        </authorList>
    </citation>
    <scope>NUCLEOTIDE SEQUENCE [LARGE SCALE GENOMIC DNA]</scope>
    <source>
        <strain evidence="10">DSM 22306</strain>
    </source>
</reference>
<dbReference type="OrthoDB" id="9776053at2"/>
<dbReference type="InterPro" id="IPR011990">
    <property type="entry name" value="TPR-like_helical_dom_sf"/>
</dbReference>
<feature type="domain" description="Cytochrome c-type biogenesis protein H Ig-like" evidence="7">
    <location>
        <begin position="306"/>
        <end position="413"/>
    </location>
</feature>
<feature type="transmembrane region" description="Helical" evidence="6">
    <location>
        <begin position="6"/>
        <end position="24"/>
    </location>
</feature>
<dbReference type="Pfam" id="PF23892">
    <property type="entry name" value="Ig_CycH"/>
    <property type="match status" value="1"/>
</dbReference>
<dbReference type="PROSITE" id="PS50005">
    <property type="entry name" value="TPR"/>
    <property type="match status" value="1"/>
</dbReference>
<dbReference type="InterPro" id="IPR051263">
    <property type="entry name" value="C-type_cytochrome_biogenesis"/>
</dbReference>
<dbReference type="Gene3D" id="1.25.40.10">
    <property type="entry name" value="Tetratricopeptide repeat domain"/>
    <property type="match status" value="1"/>
</dbReference>
<feature type="repeat" description="TPR" evidence="5">
    <location>
        <begin position="164"/>
        <end position="197"/>
    </location>
</feature>
<evidence type="ECO:0000259" key="7">
    <source>
        <dbReference type="Pfam" id="PF23892"/>
    </source>
</evidence>
<keyword evidence="3" id="KW-0201">Cytochrome c-type biogenesis</keyword>
<dbReference type="SUPFAM" id="SSF48452">
    <property type="entry name" value="TPR-like"/>
    <property type="match status" value="1"/>
</dbReference>
<keyword evidence="4 5" id="KW-0802">TPR repeat</keyword>
<dbReference type="AlphaFoldDB" id="A0A1N7JD60"/>
<keyword evidence="10" id="KW-1185">Reference proteome</keyword>
<dbReference type="InterPro" id="IPR019734">
    <property type="entry name" value="TPR_rpt"/>
</dbReference>
<dbReference type="RefSeq" id="WP_054343098.1">
    <property type="nucleotide sequence ID" value="NZ_FTOE01000001.1"/>
</dbReference>
<dbReference type="PANTHER" id="PTHR47870">
    <property type="entry name" value="CYTOCHROME C-TYPE BIOGENESIS PROTEIN CCMH"/>
    <property type="match status" value="1"/>
</dbReference>
<evidence type="ECO:0000313" key="9">
    <source>
        <dbReference type="EMBL" id="SIS47181.1"/>
    </source>
</evidence>
<dbReference type="EMBL" id="FTOE01000001">
    <property type="protein sequence ID" value="SIS47181.1"/>
    <property type="molecule type" value="Genomic_DNA"/>
</dbReference>
<dbReference type="Proteomes" id="UP000185999">
    <property type="component" value="Unassembled WGS sequence"/>
</dbReference>
<evidence type="ECO:0000256" key="3">
    <source>
        <dbReference type="ARBA" id="ARBA00022748"/>
    </source>
</evidence>
<dbReference type="SMART" id="SM00028">
    <property type="entry name" value="TPR"/>
    <property type="match status" value="2"/>
</dbReference>
<accession>A0A1N7JD60</accession>
<dbReference type="NCBIfam" id="TIGR03142">
    <property type="entry name" value="cytochro_ccmI"/>
    <property type="match status" value="1"/>
</dbReference>
<keyword evidence="6" id="KW-0472">Membrane</keyword>
<protein>
    <submittedName>
        <fullName evidence="9">Cytochrome c-type biogenesis protein CcmH</fullName>
    </submittedName>
</protein>
<evidence type="ECO:0000256" key="2">
    <source>
        <dbReference type="ARBA" id="ARBA00022737"/>
    </source>
</evidence>
<evidence type="ECO:0000259" key="8">
    <source>
        <dbReference type="Pfam" id="PF23914"/>
    </source>
</evidence>
<keyword evidence="6" id="KW-1133">Transmembrane helix</keyword>
<feature type="transmembrane region" description="Helical" evidence="6">
    <location>
        <begin position="99"/>
        <end position="120"/>
    </location>
</feature>
<evidence type="ECO:0000256" key="1">
    <source>
        <dbReference type="ARBA" id="ARBA00004196"/>
    </source>
</evidence>
<dbReference type="InterPro" id="IPR056412">
    <property type="entry name" value="Ig_CycH"/>
</dbReference>
<gene>
    <name evidence="9" type="ORF">SAMN05421760_101969</name>
</gene>
<evidence type="ECO:0000256" key="5">
    <source>
        <dbReference type="PROSITE-ProRule" id="PRU00339"/>
    </source>
</evidence>
<dbReference type="PANTHER" id="PTHR47870:SF4">
    <property type="entry name" value="CYTOCHROME C-TYPE BIOGENESIS PROTEIN CYCH"/>
    <property type="match status" value="1"/>
</dbReference>
<dbReference type="InterPro" id="IPR017560">
    <property type="entry name" value="Cyt_c_biogenesis_CcmI"/>
</dbReference>
<comment type="subcellular location">
    <subcellularLocation>
        <location evidence="1">Cell envelope</location>
    </subcellularLocation>
</comment>
<feature type="domain" description="Cytochrome c-type biogenesis protein H TPR" evidence="8">
    <location>
        <begin position="153"/>
        <end position="266"/>
    </location>
</feature>
<evidence type="ECO:0000256" key="4">
    <source>
        <dbReference type="ARBA" id="ARBA00022803"/>
    </source>
</evidence>
<keyword evidence="6" id="KW-0812">Transmembrane</keyword>
<name>A0A1N7JD60_9GAMM</name>
<organism evidence="9 10">
    <name type="scientific">Neptunomonas antarctica</name>
    <dbReference type="NCBI Taxonomy" id="619304"/>
    <lineage>
        <taxon>Bacteria</taxon>
        <taxon>Pseudomonadati</taxon>
        <taxon>Pseudomonadota</taxon>
        <taxon>Gammaproteobacteria</taxon>
        <taxon>Oceanospirillales</taxon>
        <taxon>Oceanospirillaceae</taxon>
        <taxon>Neptunomonas</taxon>
    </lineage>
</organism>
<dbReference type="Pfam" id="PF23914">
    <property type="entry name" value="TPR_CcmH_CycH"/>
    <property type="match status" value="1"/>
</dbReference>
<dbReference type="GO" id="GO:0017004">
    <property type="term" value="P:cytochrome complex assembly"/>
    <property type="evidence" value="ECO:0007669"/>
    <property type="project" value="UniProtKB-KW"/>
</dbReference>
<dbReference type="InterPro" id="IPR056413">
    <property type="entry name" value="TPR_CcmH_CycH"/>
</dbReference>
<sequence>MIQLWLGIALLTVLALSFVFIPFIKANRAQKNAETVGRTHKNIEIFEERLAELDVERVAGNLQDHDYNELKLELEKNLLEDASDDEKTVLPMQVGSRQLVAVTLMALLIPVISFGLYFQYGSAQQLQVALEGPEQVQFASGEQPTVEEALQMLVSELEKNPDNAEGWYILATTYMNVGEFEKGVSGFKRVLELLPEDAPQYVGVMGQYAQGLYFAKGGKMDEEVRQQIQRTLDREPLEVTALGLLGIDAFEQSRLEDAIAYWRKALVNAEPAAAESIKSGIQRALEQLATEGKPIPDVPELVNASIQLQVSIAPQLLDKVTPDQTVFVFAKPVGGRMPVAAVRLTVAELPKMITLDDSLAMTPQAKLSLQSEVEIGARISFTGQPQATVGDLQSATVLVSVKDSSEAVMLSIDQIVQ</sequence>
<keyword evidence="2" id="KW-0677">Repeat</keyword>
<dbReference type="GO" id="GO:0030313">
    <property type="term" value="C:cell envelope"/>
    <property type="evidence" value="ECO:0007669"/>
    <property type="project" value="UniProtKB-SubCell"/>
</dbReference>